<dbReference type="InterPro" id="IPR002514">
    <property type="entry name" value="Transposase_8"/>
</dbReference>
<comment type="caution">
    <text evidence="1">The sequence shown here is derived from an EMBL/GenBank/DDBJ whole genome shotgun (WGS) entry which is preliminary data.</text>
</comment>
<evidence type="ECO:0000313" key="2">
    <source>
        <dbReference type="Proteomes" id="UP000075502"/>
    </source>
</evidence>
<dbReference type="Pfam" id="PF01527">
    <property type="entry name" value="HTH_Tnp_1"/>
    <property type="match status" value="1"/>
</dbReference>
<dbReference type="InterPro" id="IPR009057">
    <property type="entry name" value="Homeodomain-like_sf"/>
</dbReference>
<accession>A0A150U328</accession>
<dbReference type="PANTHER" id="PTHR33215:SF13">
    <property type="entry name" value="PROTEIN DISTAL ANTENNA"/>
    <property type="match status" value="1"/>
</dbReference>
<reference evidence="1 2" key="1">
    <citation type="submission" date="2014-02" db="EMBL/GenBank/DDBJ databases">
        <title>The small core and large imbalanced accessory genome model reveals a collaborative survival strategy of Sorangium cellulosum strains in nature.</title>
        <authorList>
            <person name="Han K."/>
            <person name="Peng R."/>
            <person name="Blom J."/>
            <person name="Li Y.-Z."/>
        </authorList>
    </citation>
    <scope>NUCLEOTIDE SEQUENCE [LARGE SCALE GENOMIC DNA]</scope>
    <source>
        <strain evidence="1 2">So0007-03</strain>
    </source>
</reference>
<name>A0A150U328_SORCE</name>
<dbReference type="Gene3D" id="1.10.10.60">
    <property type="entry name" value="Homeodomain-like"/>
    <property type="match status" value="1"/>
</dbReference>
<dbReference type="EMBL" id="JEME01000076">
    <property type="protein sequence ID" value="KYG11276.1"/>
    <property type="molecule type" value="Genomic_DNA"/>
</dbReference>
<sequence length="98" mass="11074">MARRKRRAFTPESKADAVRLAKAGDRSIGQVAKALDLTETALRDWIKRANIDAGHGPSGALTTPEREELQRLRRDVKRLEMDRDILKKAAVFFAKESE</sequence>
<dbReference type="PANTHER" id="PTHR33215">
    <property type="entry name" value="PROTEIN DISTAL ANTENNA"/>
    <property type="match status" value="1"/>
</dbReference>
<proteinExistence type="predicted"/>
<evidence type="ECO:0000313" key="1">
    <source>
        <dbReference type="EMBL" id="KYG11276.1"/>
    </source>
</evidence>
<dbReference type="Proteomes" id="UP000075502">
    <property type="component" value="Unassembled WGS sequence"/>
</dbReference>
<dbReference type="GO" id="GO:0006313">
    <property type="term" value="P:DNA transposition"/>
    <property type="evidence" value="ECO:0007669"/>
    <property type="project" value="InterPro"/>
</dbReference>
<dbReference type="SUPFAM" id="SSF46689">
    <property type="entry name" value="Homeodomain-like"/>
    <property type="match status" value="1"/>
</dbReference>
<organism evidence="1 2">
    <name type="scientific">Sorangium cellulosum</name>
    <name type="common">Polyangium cellulosum</name>
    <dbReference type="NCBI Taxonomy" id="56"/>
    <lineage>
        <taxon>Bacteria</taxon>
        <taxon>Pseudomonadati</taxon>
        <taxon>Myxococcota</taxon>
        <taxon>Polyangia</taxon>
        <taxon>Polyangiales</taxon>
        <taxon>Polyangiaceae</taxon>
        <taxon>Sorangium</taxon>
    </lineage>
</organism>
<gene>
    <name evidence="1" type="ORF">BE21_57915</name>
</gene>
<dbReference type="GO" id="GO:0004803">
    <property type="term" value="F:transposase activity"/>
    <property type="evidence" value="ECO:0007669"/>
    <property type="project" value="InterPro"/>
</dbReference>
<protein>
    <submittedName>
        <fullName evidence="1">Transposase</fullName>
    </submittedName>
</protein>
<dbReference type="AlphaFoldDB" id="A0A150U328"/>
<dbReference type="GO" id="GO:0003677">
    <property type="term" value="F:DNA binding"/>
    <property type="evidence" value="ECO:0007669"/>
    <property type="project" value="InterPro"/>
</dbReference>
<dbReference type="InterPro" id="IPR051839">
    <property type="entry name" value="RD_transcriptional_regulator"/>
</dbReference>